<protein>
    <submittedName>
        <fullName evidence="2">Putative MFS family arabinose efflux permease</fullName>
    </submittedName>
</protein>
<name>A0A7W9UZG7_9ACTN</name>
<dbReference type="Gene3D" id="1.20.1250.20">
    <property type="entry name" value="MFS general substrate transporter like domains"/>
    <property type="match status" value="1"/>
</dbReference>
<comment type="caution">
    <text evidence="2">The sequence shown here is derived from an EMBL/GenBank/DDBJ whole genome shotgun (WGS) entry which is preliminary data.</text>
</comment>
<feature type="transmembrane region" description="Helical" evidence="1">
    <location>
        <begin position="12"/>
        <end position="38"/>
    </location>
</feature>
<feature type="transmembrane region" description="Helical" evidence="1">
    <location>
        <begin position="44"/>
        <end position="61"/>
    </location>
</feature>
<sequence length="83" mass="7910">MYAATKAPTLGGSFATAAFNVGAAIGPAIGALVIGAGLGYRSPLWVSALLVALALAAAAVAQGVRRRATANDGNESAAAAPTG</sequence>
<dbReference type="AlphaFoldDB" id="A0A7W9UZG7"/>
<organism evidence="2 3">
    <name type="scientific">Streptomyces zagrosensis</name>
    <dbReference type="NCBI Taxonomy" id="1042984"/>
    <lineage>
        <taxon>Bacteria</taxon>
        <taxon>Bacillati</taxon>
        <taxon>Actinomycetota</taxon>
        <taxon>Actinomycetes</taxon>
        <taxon>Kitasatosporales</taxon>
        <taxon>Streptomycetaceae</taxon>
        <taxon>Streptomyces</taxon>
    </lineage>
</organism>
<evidence type="ECO:0000313" key="3">
    <source>
        <dbReference type="Proteomes" id="UP000588098"/>
    </source>
</evidence>
<proteinExistence type="predicted"/>
<accession>A0A7W9UZG7</accession>
<keyword evidence="3" id="KW-1185">Reference proteome</keyword>
<dbReference type="InterPro" id="IPR036259">
    <property type="entry name" value="MFS_trans_sf"/>
</dbReference>
<keyword evidence="1" id="KW-1133">Transmembrane helix</keyword>
<evidence type="ECO:0000313" key="2">
    <source>
        <dbReference type="EMBL" id="MBB5936722.1"/>
    </source>
</evidence>
<dbReference type="RefSeq" id="WP_312866935.1">
    <property type="nucleotide sequence ID" value="NZ_JACHJL010000009.1"/>
</dbReference>
<dbReference type="EMBL" id="JACHJL010000009">
    <property type="protein sequence ID" value="MBB5936722.1"/>
    <property type="molecule type" value="Genomic_DNA"/>
</dbReference>
<dbReference type="Proteomes" id="UP000588098">
    <property type="component" value="Unassembled WGS sequence"/>
</dbReference>
<evidence type="ECO:0000256" key="1">
    <source>
        <dbReference type="SAM" id="Phobius"/>
    </source>
</evidence>
<reference evidence="2 3" key="1">
    <citation type="submission" date="2020-08" db="EMBL/GenBank/DDBJ databases">
        <title>Genomic Encyclopedia of Type Strains, Phase III (KMG-III): the genomes of soil and plant-associated and newly described type strains.</title>
        <authorList>
            <person name="Whitman W."/>
        </authorList>
    </citation>
    <scope>NUCLEOTIDE SEQUENCE [LARGE SCALE GENOMIC DNA]</scope>
    <source>
        <strain evidence="2 3">CECT 8305</strain>
    </source>
</reference>
<gene>
    <name evidence="2" type="ORF">FHS42_003799</name>
</gene>
<keyword evidence="1" id="KW-0472">Membrane</keyword>
<keyword evidence="1" id="KW-0812">Transmembrane</keyword>
<dbReference type="SUPFAM" id="SSF103473">
    <property type="entry name" value="MFS general substrate transporter"/>
    <property type="match status" value="1"/>
</dbReference>